<evidence type="ECO:0000256" key="6">
    <source>
        <dbReference type="SAM" id="Phobius"/>
    </source>
</evidence>
<feature type="transmembrane region" description="Helical" evidence="6">
    <location>
        <begin position="82"/>
        <end position="102"/>
    </location>
</feature>
<dbReference type="HOGENOM" id="CLU_008455_0_5_1"/>
<dbReference type="GO" id="GO:0042908">
    <property type="term" value="P:xenobiotic transport"/>
    <property type="evidence" value="ECO:0007669"/>
    <property type="project" value="UniProtKB-ARBA"/>
</dbReference>
<dbReference type="PANTHER" id="PTHR23502">
    <property type="entry name" value="MAJOR FACILITATOR SUPERFAMILY"/>
    <property type="match status" value="1"/>
</dbReference>
<evidence type="ECO:0000256" key="3">
    <source>
        <dbReference type="ARBA" id="ARBA00022989"/>
    </source>
</evidence>
<feature type="transmembrane region" description="Helical" evidence="6">
    <location>
        <begin position="484"/>
        <end position="505"/>
    </location>
</feature>
<evidence type="ECO:0000259" key="7">
    <source>
        <dbReference type="PROSITE" id="PS50850"/>
    </source>
</evidence>
<dbReference type="InterPro" id="IPR036259">
    <property type="entry name" value="MFS_trans_sf"/>
</dbReference>
<dbReference type="SUPFAM" id="SSF103473">
    <property type="entry name" value="MFS general substrate transporter"/>
    <property type="match status" value="1"/>
</dbReference>
<dbReference type="EMBL" id="BN001305">
    <property type="protein sequence ID" value="CBF82023.1"/>
    <property type="molecule type" value="Genomic_DNA"/>
</dbReference>
<keyword evidence="3 6" id="KW-1133">Transmembrane helix</keyword>
<feature type="transmembrane region" description="Helical" evidence="6">
    <location>
        <begin position="446"/>
        <end position="464"/>
    </location>
</feature>
<feature type="transmembrane region" description="Helical" evidence="6">
    <location>
        <begin position="173"/>
        <end position="196"/>
    </location>
</feature>
<evidence type="ECO:0000256" key="4">
    <source>
        <dbReference type="ARBA" id="ARBA00023136"/>
    </source>
</evidence>
<dbReference type="KEGG" id="ani:ANIA_05369"/>
<name>Q5B261_EMENI</name>
<evidence type="ECO:0000256" key="5">
    <source>
        <dbReference type="SAM" id="MobiDB-lite"/>
    </source>
</evidence>
<sequence length="538" mass="59407">MAEGITYIDLTFDSELPPPARPRENVPPPNLDKVGSPYHWSTFQKSFITWLSCLTTLFASFATSCFSPAAEQISSEWGVSRVAALLGITTFCCGMGFAPMLLVPLSEIVGRRPVFLGTGAVLVIFQLCCAVTRLYSGMLVARLFAGVAGSTFTTMVGGIVADMYVPRERNAPMAVFTGTALFGTGLGPLACGFIAQYTTWRWIFYMQTIIDGILALALLFFFRETRGVVILRKRAKALNRYYERLEKAGSPGMRLSQGENANDGQTHDQTRNESNVRRIRWRVAEHEARASIATTLRVSVSRAFLLLCTEPVVFFFSLWAAFSWSVMYINLAAIPLVYQSTYGFSLSSANAIFTATCAASIVSTLLSITQSILASRHERWNTIPEHRLYFACVESVLLPAGLFMFGWTSQHGDTIPWIVPTIAVGISTMGIFSIYLSVFNYLADTYVRYASSALAAQNFCRNLMNGVFPLVSRQLFKNLGYGPAASLLGGIAAGLCLVPWLLVVFGKSIRGRSRLQDNLTFNTLTAQFCIHLHRYISR</sequence>
<evidence type="ECO:0000256" key="2">
    <source>
        <dbReference type="ARBA" id="ARBA00022692"/>
    </source>
</evidence>
<feature type="transmembrane region" description="Helical" evidence="6">
    <location>
        <begin position="349"/>
        <end position="368"/>
    </location>
</feature>
<evidence type="ECO:0000313" key="9">
    <source>
        <dbReference type="Proteomes" id="UP000000560"/>
    </source>
</evidence>
<keyword evidence="4 6" id="KW-0472">Membrane</keyword>
<feature type="transmembrane region" description="Helical" evidence="6">
    <location>
        <begin position="141"/>
        <end position="161"/>
    </location>
</feature>
<dbReference type="GO" id="GO:0022857">
    <property type="term" value="F:transmembrane transporter activity"/>
    <property type="evidence" value="ECO:0000318"/>
    <property type="project" value="GO_Central"/>
</dbReference>
<dbReference type="OMA" id="HERWNTI"/>
<dbReference type="GeneID" id="2871656"/>
<dbReference type="Pfam" id="PF07690">
    <property type="entry name" value="MFS_1"/>
    <property type="match status" value="1"/>
</dbReference>
<keyword evidence="2 6" id="KW-0812">Transmembrane</keyword>
<feature type="transmembrane region" description="Helical" evidence="6">
    <location>
        <begin position="414"/>
        <end position="439"/>
    </location>
</feature>
<feature type="region of interest" description="Disordered" evidence="5">
    <location>
        <begin position="252"/>
        <end position="274"/>
    </location>
</feature>
<reference evidence="9" key="2">
    <citation type="journal article" date="2009" name="Fungal Genet. Biol.">
        <title>The 2008 update of the Aspergillus nidulans genome annotation: a community effort.</title>
        <authorList>
            <person name="Wortman J.R."/>
            <person name="Gilsenan J.M."/>
            <person name="Joardar V."/>
            <person name="Deegan J."/>
            <person name="Clutterbuck J."/>
            <person name="Andersen M.R."/>
            <person name="Archer D."/>
            <person name="Bencina M."/>
            <person name="Braus G."/>
            <person name="Coutinho P."/>
            <person name="von Dohren H."/>
            <person name="Doonan J."/>
            <person name="Driessen A.J."/>
            <person name="Durek P."/>
            <person name="Espeso E."/>
            <person name="Fekete E."/>
            <person name="Flipphi M."/>
            <person name="Estrada C.G."/>
            <person name="Geysens S."/>
            <person name="Goldman G."/>
            <person name="de Groot P.W."/>
            <person name="Hansen K."/>
            <person name="Harris S.D."/>
            <person name="Heinekamp T."/>
            <person name="Helmstaedt K."/>
            <person name="Henrissat B."/>
            <person name="Hofmann G."/>
            <person name="Homan T."/>
            <person name="Horio T."/>
            <person name="Horiuchi H."/>
            <person name="James S."/>
            <person name="Jones M."/>
            <person name="Karaffa L."/>
            <person name="Karanyi Z."/>
            <person name="Kato M."/>
            <person name="Keller N."/>
            <person name="Kelly D.E."/>
            <person name="Kiel J.A."/>
            <person name="Kim J.M."/>
            <person name="van der Klei I.J."/>
            <person name="Klis F.M."/>
            <person name="Kovalchuk A."/>
            <person name="Krasevec N."/>
            <person name="Kubicek C.P."/>
            <person name="Liu B."/>
            <person name="Maccabe A."/>
            <person name="Meyer V."/>
            <person name="Mirabito P."/>
            <person name="Miskei M."/>
            <person name="Mos M."/>
            <person name="Mullins J."/>
            <person name="Nelson D.R."/>
            <person name="Nielsen J."/>
            <person name="Oakley B.R."/>
            <person name="Osmani S.A."/>
            <person name="Pakula T."/>
            <person name="Paszewski A."/>
            <person name="Paulsen I."/>
            <person name="Pilsyk S."/>
            <person name="Pocsi I."/>
            <person name="Punt P.J."/>
            <person name="Ram A.F."/>
            <person name="Ren Q."/>
            <person name="Robellet X."/>
            <person name="Robson G."/>
            <person name="Seiboth B."/>
            <person name="van Solingen P."/>
            <person name="Specht T."/>
            <person name="Sun J."/>
            <person name="Taheri-Talesh N."/>
            <person name="Takeshita N."/>
            <person name="Ussery D."/>
            <person name="vanKuyk P.A."/>
            <person name="Visser H."/>
            <person name="van de Vondervoort P.J."/>
            <person name="de Vries R.P."/>
            <person name="Walton J."/>
            <person name="Xiang X."/>
            <person name="Xiong Y."/>
            <person name="Zeng A.P."/>
            <person name="Brandt B.W."/>
            <person name="Cornell M.J."/>
            <person name="van den Hondel C.A."/>
            <person name="Visser J."/>
            <person name="Oliver S.G."/>
            <person name="Turner G."/>
        </authorList>
    </citation>
    <scope>GENOME REANNOTATION</scope>
    <source>
        <strain evidence="9">FGSC A4 / ATCC 38163 / CBS 112.46 / NRRL 194 / M139</strain>
    </source>
</reference>
<evidence type="ECO:0000313" key="8">
    <source>
        <dbReference type="EMBL" id="CBF82023.1"/>
    </source>
</evidence>
<dbReference type="GO" id="GO:0055085">
    <property type="term" value="P:transmembrane transport"/>
    <property type="evidence" value="ECO:0000318"/>
    <property type="project" value="GO_Central"/>
</dbReference>
<feature type="transmembrane region" description="Helical" evidence="6">
    <location>
        <begin position="202"/>
        <end position="222"/>
    </location>
</feature>
<dbReference type="GO" id="GO:0140115">
    <property type="term" value="P:export across plasma membrane"/>
    <property type="evidence" value="ECO:0007669"/>
    <property type="project" value="UniProtKB-ARBA"/>
</dbReference>
<comment type="subcellular location">
    <subcellularLocation>
        <location evidence="1">Membrane</location>
        <topology evidence="1">Multi-pass membrane protein</topology>
    </subcellularLocation>
</comment>
<dbReference type="GO" id="GO:0005886">
    <property type="term" value="C:plasma membrane"/>
    <property type="evidence" value="ECO:0000318"/>
    <property type="project" value="GO_Central"/>
</dbReference>
<dbReference type="eggNOG" id="KOG0255">
    <property type="taxonomic scope" value="Eukaryota"/>
</dbReference>
<proteinExistence type="predicted"/>
<dbReference type="InParanoid" id="Q5B261"/>
<feature type="transmembrane region" description="Helical" evidence="6">
    <location>
        <begin position="304"/>
        <end position="329"/>
    </location>
</feature>
<dbReference type="AlphaFoldDB" id="Q5B261"/>
<feature type="transmembrane region" description="Helical" evidence="6">
    <location>
        <begin position="388"/>
        <end position="408"/>
    </location>
</feature>
<feature type="compositionally biased region" description="Basic and acidic residues" evidence="5">
    <location>
        <begin position="265"/>
        <end position="274"/>
    </location>
</feature>
<dbReference type="Gene3D" id="1.20.1250.20">
    <property type="entry name" value="MFS general substrate transporter like domains"/>
    <property type="match status" value="1"/>
</dbReference>
<gene>
    <name evidence="8" type="ORF">ANIA_05369</name>
</gene>
<dbReference type="PROSITE" id="PS50850">
    <property type="entry name" value="MFS"/>
    <property type="match status" value="1"/>
</dbReference>
<dbReference type="Proteomes" id="UP000000560">
    <property type="component" value="Chromosome V"/>
</dbReference>
<evidence type="ECO:0000256" key="1">
    <source>
        <dbReference type="ARBA" id="ARBA00004141"/>
    </source>
</evidence>
<accession>C8VGQ5</accession>
<keyword evidence="9" id="KW-1185">Reference proteome</keyword>
<dbReference type="InterPro" id="IPR020846">
    <property type="entry name" value="MFS_dom"/>
</dbReference>
<feature type="transmembrane region" description="Helical" evidence="6">
    <location>
        <begin position="47"/>
        <end position="70"/>
    </location>
</feature>
<organism evidence="8 9">
    <name type="scientific">Emericella nidulans (strain FGSC A4 / ATCC 38163 / CBS 112.46 / NRRL 194 / M139)</name>
    <name type="common">Aspergillus nidulans</name>
    <dbReference type="NCBI Taxonomy" id="227321"/>
    <lineage>
        <taxon>Eukaryota</taxon>
        <taxon>Fungi</taxon>
        <taxon>Dikarya</taxon>
        <taxon>Ascomycota</taxon>
        <taxon>Pezizomycotina</taxon>
        <taxon>Eurotiomycetes</taxon>
        <taxon>Eurotiomycetidae</taxon>
        <taxon>Eurotiales</taxon>
        <taxon>Aspergillaceae</taxon>
        <taxon>Aspergillus</taxon>
        <taxon>Aspergillus subgen. Nidulantes</taxon>
    </lineage>
</organism>
<dbReference type="InterPro" id="IPR005829">
    <property type="entry name" value="Sugar_transporter_CS"/>
</dbReference>
<protein>
    <recommendedName>
        <fullName evidence="7">Major facilitator superfamily (MFS) profile domain-containing protein</fullName>
    </recommendedName>
</protein>
<accession>Q5B261</accession>
<reference evidence="9" key="1">
    <citation type="journal article" date="2005" name="Nature">
        <title>Sequencing of Aspergillus nidulans and comparative analysis with A. fumigatus and A. oryzae.</title>
        <authorList>
            <person name="Galagan J.E."/>
            <person name="Calvo S.E."/>
            <person name="Cuomo C."/>
            <person name="Ma L.J."/>
            <person name="Wortman J.R."/>
            <person name="Batzoglou S."/>
            <person name="Lee S.I."/>
            <person name="Basturkmen M."/>
            <person name="Spevak C.C."/>
            <person name="Clutterbuck J."/>
            <person name="Kapitonov V."/>
            <person name="Jurka J."/>
            <person name="Scazzocchio C."/>
            <person name="Farman M."/>
            <person name="Butler J."/>
            <person name="Purcell S."/>
            <person name="Harris S."/>
            <person name="Braus G.H."/>
            <person name="Draht O."/>
            <person name="Busch S."/>
            <person name="D'Enfert C."/>
            <person name="Bouchier C."/>
            <person name="Goldman G.H."/>
            <person name="Bell-Pedersen D."/>
            <person name="Griffiths-Jones S."/>
            <person name="Doonan J.H."/>
            <person name="Yu J."/>
            <person name="Vienken K."/>
            <person name="Pain A."/>
            <person name="Freitag M."/>
            <person name="Selker E.U."/>
            <person name="Archer D.B."/>
            <person name="Penalva M.A."/>
            <person name="Oakley B.R."/>
            <person name="Momany M."/>
            <person name="Tanaka T."/>
            <person name="Kumagai T."/>
            <person name="Asai K."/>
            <person name="Machida M."/>
            <person name="Nierman W.C."/>
            <person name="Denning D.W."/>
            <person name="Caddick M."/>
            <person name="Hynes M."/>
            <person name="Paoletti M."/>
            <person name="Fischer R."/>
            <person name="Miller B."/>
            <person name="Dyer P."/>
            <person name="Sachs M.S."/>
            <person name="Osmani S.A."/>
            <person name="Birren B.W."/>
        </authorList>
    </citation>
    <scope>NUCLEOTIDE SEQUENCE [LARGE SCALE GENOMIC DNA]</scope>
    <source>
        <strain evidence="9">FGSC A4 / ATCC 38163 / CBS 112.46 / NRRL 194 / M139</strain>
    </source>
</reference>
<dbReference type="PANTHER" id="PTHR23502:SF134">
    <property type="entry name" value="MAJOR FACILITATOR SUPERFAMILY (MFS) PROFILE DOMAIN-CONTAINING PROTEIN-RELATED"/>
    <property type="match status" value="1"/>
</dbReference>
<dbReference type="OrthoDB" id="6770063at2759"/>
<dbReference type="PROSITE" id="PS00216">
    <property type="entry name" value="SUGAR_TRANSPORT_1"/>
    <property type="match status" value="1"/>
</dbReference>
<dbReference type="InterPro" id="IPR011701">
    <property type="entry name" value="MFS"/>
</dbReference>
<feature type="domain" description="Major facilitator superfamily (MFS) profile" evidence="7">
    <location>
        <begin position="48"/>
        <end position="511"/>
    </location>
</feature>
<dbReference type="RefSeq" id="XP_662973.1">
    <property type="nucleotide sequence ID" value="XM_657881.1"/>
</dbReference>
<feature type="transmembrane region" description="Helical" evidence="6">
    <location>
        <begin position="114"/>
        <end position="135"/>
    </location>
</feature>